<protein>
    <recommendedName>
        <fullName evidence="4">TIR domain-containing protein</fullName>
    </recommendedName>
</protein>
<feature type="compositionally biased region" description="Acidic residues" evidence="1">
    <location>
        <begin position="111"/>
        <end position="123"/>
    </location>
</feature>
<keyword evidence="3" id="KW-1185">Reference proteome</keyword>
<dbReference type="RefSeq" id="XP_005768393.1">
    <property type="nucleotide sequence ID" value="XM_005768336.1"/>
</dbReference>
<name>A0A0D3IXH9_EMIH1</name>
<dbReference type="Proteomes" id="UP000013827">
    <property type="component" value="Unassembled WGS sequence"/>
</dbReference>
<feature type="region of interest" description="Disordered" evidence="1">
    <location>
        <begin position="45"/>
        <end position="78"/>
    </location>
</feature>
<feature type="region of interest" description="Disordered" evidence="1">
    <location>
        <begin position="240"/>
        <end position="267"/>
    </location>
</feature>
<dbReference type="KEGG" id="ehx:EMIHUDRAFT_451583"/>
<proteinExistence type="predicted"/>
<feature type="compositionally biased region" description="Pro residues" evidence="1">
    <location>
        <begin position="52"/>
        <end position="70"/>
    </location>
</feature>
<feature type="region of interest" description="Disordered" evidence="1">
    <location>
        <begin position="279"/>
        <end position="298"/>
    </location>
</feature>
<reference evidence="2" key="2">
    <citation type="submission" date="2024-10" db="UniProtKB">
        <authorList>
            <consortium name="EnsemblProtists"/>
        </authorList>
    </citation>
    <scope>IDENTIFICATION</scope>
</reference>
<evidence type="ECO:0000313" key="2">
    <source>
        <dbReference type="EnsemblProtists" id="EOD15964"/>
    </source>
</evidence>
<feature type="region of interest" description="Disordered" evidence="1">
    <location>
        <begin position="111"/>
        <end position="133"/>
    </location>
</feature>
<accession>A0A0D3IXH9</accession>
<dbReference type="InterPro" id="IPR035897">
    <property type="entry name" value="Toll_tir_struct_dom_sf"/>
</dbReference>
<sequence>MQATARQWLLFSPPPPQSWGFAASPPPPPAGIATLSAAAAEWGFGFGGAVRSPPPPSRSDPFATPSPPPRSWGFHGDRQQALRRAIAEACGVASDHVALVVQAAARRLSDAEEGLGEEGEEQEGLGGGAHPAGAAAQTARVRLRVDVRVPSGSTYKAVAAAFARSLGSADAASRLLGVAVVEISKPTTRRVEPSPPHAGTHGLGAPPPVALAASALLLLVALAALGRLAAGPRCAKARPRELSAALSRHSHEPRHASSQQSPRARGEVSGYLGPLQYGVGGAPLDGDSEDKDEDKDEAELELQSLTVSRLFGRPNSVEAAMEARFLQTELEVLLGRKCFLDSDDLRDLRLLQQAVRESEVLLLVQSESVLTRPYCLLEMVTAIEARVPIVGVNLAGKPQAYDFANAANYLSSLDKTLDASNPGAAGVLRRANVELRYAARLLSCTIPEVISISFNPSSSRNMLAASIADVAAAIEAAVPCQVPSASEWEKWELESAASSAARSTETPDMRRRMWPPSLWNGSASRLV</sequence>
<evidence type="ECO:0008006" key="4">
    <source>
        <dbReference type="Google" id="ProtNLM"/>
    </source>
</evidence>
<evidence type="ECO:0000256" key="1">
    <source>
        <dbReference type="SAM" id="MobiDB-lite"/>
    </source>
</evidence>
<evidence type="ECO:0000313" key="3">
    <source>
        <dbReference type="Proteomes" id="UP000013827"/>
    </source>
</evidence>
<dbReference type="GeneID" id="17262069"/>
<dbReference type="AlphaFoldDB" id="A0A0D3IXH9"/>
<organism evidence="2 3">
    <name type="scientific">Emiliania huxleyi (strain CCMP1516)</name>
    <dbReference type="NCBI Taxonomy" id="280463"/>
    <lineage>
        <taxon>Eukaryota</taxon>
        <taxon>Haptista</taxon>
        <taxon>Haptophyta</taxon>
        <taxon>Prymnesiophyceae</taxon>
        <taxon>Isochrysidales</taxon>
        <taxon>Noelaerhabdaceae</taxon>
        <taxon>Emiliania</taxon>
    </lineage>
</organism>
<feature type="compositionally biased region" description="Acidic residues" evidence="1">
    <location>
        <begin position="286"/>
        <end position="298"/>
    </location>
</feature>
<dbReference type="EnsemblProtists" id="EOD15964">
    <property type="protein sequence ID" value="EOD15964"/>
    <property type="gene ID" value="EMIHUDRAFT_451583"/>
</dbReference>
<reference evidence="3" key="1">
    <citation type="journal article" date="2013" name="Nature">
        <title>Pan genome of the phytoplankton Emiliania underpins its global distribution.</title>
        <authorList>
            <person name="Read B.A."/>
            <person name="Kegel J."/>
            <person name="Klute M.J."/>
            <person name="Kuo A."/>
            <person name="Lefebvre S.C."/>
            <person name="Maumus F."/>
            <person name="Mayer C."/>
            <person name="Miller J."/>
            <person name="Monier A."/>
            <person name="Salamov A."/>
            <person name="Young J."/>
            <person name="Aguilar M."/>
            <person name="Claverie J.M."/>
            <person name="Frickenhaus S."/>
            <person name="Gonzalez K."/>
            <person name="Herman E.K."/>
            <person name="Lin Y.C."/>
            <person name="Napier J."/>
            <person name="Ogata H."/>
            <person name="Sarno A.F."/>
            <person name="Shmutz J."/>
            <person name="Schroeder D."/>
            <person name="de Vargas C."/>
            <person name="Verret F."/>
            <person name="von Dassow P."/>
            <person name="Valentin K."/>
            <person name="Van de Peer Y."/>
            <person name="Wheeler G."/>
            <person name="Dacks J.B."/>
            <person name="Delwiche C.F."/>
            <person name="Dyhrman S.T."/>
            <person name="Glockner G."/>
            <person name="John U."/>
            <person name="Richards T."/>
            <person name="Worden A.Z."/>
            <person name="Zhang X."/>
            <person name="Grigoriev I.V."/>
            <person name="Allen A.E."/>
            <person name="Bidle K."/>
            <person name="Borodovsky M."/>
            <person name="Bowler C."/>
            <person name="Brownlee C."/>
            <person name="Cock J.M."/>
            <person name="Elias M."/>
            <person name="Gladyshev V.N."/>
            <person name="Groth M."/>
            <person name="Guda C."/>
            <person name="Hadaegh A."/>
            <person name="Iglesias-Rodriguez M.D."/>
            <person name="Jenkins J."/>
            <person name="Jones B.M."/>
            <person name="Lawson T."/>
            <person name="Leese F."/>
            <person name="Lindquist E."/>
            <person name="Lobanov A."/>
            <person name="Lomsadze A."/>
            <person name="Malik S.B."/>
            <person name="Marsh M.E."/>
            <person name="Mackinder L."/>
            <person name="Mock T."/>
            <person name="Mueller-Roeber B."/>
            <person name="Pagarete A."/>
            <person name="Parker M."/>
            <person name="Probert I."/>
            <person name="Quesneville H."/>
            <person name="Raines C."/>
            <person name="Rensing S.A."/>
            <person name="Riano-Pachon D.M."/>
            <person name="Richier S."/>
            <person name="Rokitta S."/>
            <person name="Shiraiwa Y."/>
            <person name="Soanes D.M."/>
            <person name="van der Giezen M."/>
            <person name="Wahlund T.M."/>
            <person name="Williams B."/>
            <person name="Wilson W."/>
            <person name="Wolfe G."/>
            <person name="Wurch L.L."/>
        </authorList>
    </citation>
    <scope>NUCLEOTIDE SEQUENCE</scope>
</reference>
<dbReference type="SUPFAM" id="SSF52200">
    <property type="entry name" value="Toll/Interleukin receptor TIR domain"/>
    <property type="match status" value="1"/>
</dbReference>
<dbReference type="PaxDb" id="2903-EOD15964"/>
<dbReference type="HOGENOM" id="CLU_517255_0_0_1"/>